<evidence type="ECO:0000313" key="2">
    <source>
        <dbReference type="Proteomes" id="UP001302494"/>
    </source>
</evidence>
<dbReference type="EMBL" id="CP116968">
    <property type="protein sequence ID" value="WNM62638.1"/>
    <property type="molecule type" value="Genomic_DNA"/>
</dbReference>
<gene>
    <name evidence="1" type="ORF">PQG83_02510</name>
</gene>
<proteinExistence type="predicted"/>
<dbReference type="AlphaFoldDB" id="A0AA96JWK8"/>
<sequence length="298" mass="34256">MKNHPIPEEEAEKELDSIFHEIKQVFRVSGVNLNFRTWATYPNFFPVLWESIRPVAETRLFEESSNQIRALAARLAEKLPRLDAAASVGLGESQSFQIQAALDLYHYINPKLLVISSVVEYACQHPTMPGFQSQRPDHELVPRGIPLRMYPMEMIDETPDDATLRRTFRDIQRTLGLPGINSDYRTLALWPEYLCSVWHRLKPVITHPLYLETALTLREAAQQMASHVLPRLTVSEDQLRILGRKRTHFLETTAHFTQLLPPLIINIVLISLDWRSRQDLEGSPFPIEFSSPVLEPST</sequence>
<dbReference type="GO" id="GO:0019120">
    <property type="term" value="F:hydrolase activity, acting on acid halide bonds, in C-halide compounds"/>
    <property type="evidence" value="ECO:0007669"/>
    <property type="project" value="InterPro"/>
</dbReference>
<dbReference type="Pfam" id="PF10778">
    <property type="entry name" value="DehI"/>
    <property type="match status" value="1"/>
</dbReference>
<dbReference type="InterPro" id="IPR019714">
    <property type="entry name" value="2-haloacid_dehalogenase_DehI"/>
</dbReference>
<evidence type="ECO:0000313" key="1">
    <source>
        <dbReference type="EMBL" id="WNM62638.1"/>
    </source>
</evidence>
<protein>
    <submittedName>
        <fullName evidence="1">Halocarboxylic acid dehydrogenase DehI family protein</fullName>
    </submittedName>
</protein>
<name>A0AA96JWK8_9BACT</name>
<organism evidence="1 2">
    <name type="scientific">Candidatus Nitrospira neomarina</name>
    <dbReference type="NCBI Taxonomy" id="3020899"/>
    <lineage>
        <taxon>Bacteria</taxon>
        <taxon>Pseudomonadati</taxon>
        <taxon>Nitrospirota</taxon>
        <taxon>Nitrospiria</taxon>
        <taxon>Nitrospirales</taxon>
        <taxon>Nitrospiraceae</taxon>
        <taxon>Nitrospira</taxon>
    </lineage>
</organism>
<dbReference type="KEGG" id="nneo:PQG83_02510"/>
<keyword evidence="2" id="KW-1185">Reference proteome</keyword>
<accession>A0AA96JWK8</accession>
<reference evidence="1 2" key="1">
    <citation type="submission" date="2023-01" db="EMBL/GenBank/DDBJ databases">
        <title>Cultivation and genomic characterization of new, ubiquitous marine nitrite-oxidizing bacteria from the Nitrospirales.</title>
        <authorList>
            <person name="Mueller A.J."/>
            <person name="Daebeler A."/>
            <person name="Herbold C.W."/>
            <person name="Kirkegaard R.H."/>
            <person name="Daims H."/>
        </authorList>
    </citation>
    <scope>NUCLEOTIDE SEQUENCE [LARGE SCALE GENOMIC DNA]</scope>
    <source>
        <strain evidence="1 2">DK</strain>
    </source>
</reference>
<dbReference type="RefSeq" id="WP_312746418.1">
    <property type="nucleotide sequence ID" value="NZ_CP116968.1"/>
</dbReference>
<dbReference type="Proteomes" id="UP001302494">
    <property type="component" value="Chromosome"/>
</dbReference>